<feature type="compositionally biased region" description="Basic residues" evidence="1">
    <location>
        <begin position="330"/>
        <end position="349"/>
    </location>
</feature>
<comment type="caution">
    <text evidence="2">The sequence shown here is derived from an EMBL/GenBank/DDBJ whole genome shotgun (WGS) entry which is preliminary data.</text>
</comment>
<protein>
    <recommendedName>
        <fullName evidence="4">G-patch domain-containing protein</fullName>
    </recommendedName>
</protein>
<evidence type="ECO:0000256" key="1">
    <source>
        <dbReference type="SAM" id="MobiDB-lite"/>
    </source>
</evidence>
<feature type="compositionally biased region" description="Polar residues" evidence="1">
    <location>
        <begin position="156"/>
        <end position="166"/>
    </location>
</feature>
<organism evidence="2 3">
    <name type="scientific">Endocarpon pusillum</name>
    <dbReference type="NCBI Taxonomy" id="364733"/>
    <lineage>
        <taxon>Eukaryota</taxon>
        <taxon>Fungi</taxon>
        <taxon>Dikarya</taxon>
        <taxon>Ascomycota</taxon>
        <taxon>Pezizomycotina</taxon>
        <taxon>Eurotiomycetes</taxon>
        <taxon>Chaetothyriomycetidae</taxon>
        <taxon>Verrucariales</taxon>
        <taxon>Verrucariaceae</taxon>
        <taxon>Endocarpon</taxon>
    </lineage>
</organism>
<keyword evidence="3" id="KW-1185">Reference proteome</keyword>
<dbReference type="OrthoDB" id="3366546at2759"/>
<evidence type="ECO:0000313" key="2">
    <source>
        <dbReference type="EMBL" id="KAF7513850.1"/>
    </source>
</evidence>
<name>A0A8H7E9U2_9EURO</name>
<dbReference type="EMBL" id="JAACFV010000003">
    <property type="protein sequence ID" value="KAF7513850.1"/>
    <property type="molecule type" value="Genomic_DNA"/>
</dbReference>
<dbReference type="AlphaFoldDB" id="A0A8H7E9U2"/>
<proteinExistence type="predicted"/>
<evidence type="ECO:0008006" key="4">
    <source>
        <dbReference type="Google" id="ProtNLM"/>
    </source>
</evidence>
<accession>A0A8H7E9U2</accession>
<feature type="region of interest" description="Disordered" evidence="1">
    <location>
        <begin position="130"/>
        <end position="167"/>
    </location>
</feature>
<sequence>MDAHAHLLSLGWAGPGHSLDSRPSLQHKGRRGLAYDPSQHNHTGRGLLKPLLVSTKNNRFGIGKKAYEPAAGNEWWLKGFENALNNIGKNSNSEAMSGAATPGTGNTSSYRGKHNGLYGFFVKGQQMEGTMQKSANGQGRERKRKSDALDQEEDTSTSSANHTPGSTVHIKTFASKSEATTEFQQISQFLDVRDKDRKQGVRRVRTSPIREFEQVENFFEAGSKRKQKFTPKIEDSNGPVASRGLDKVDVEAIKKERRQRRKEARPHGTEVPLDMAKKEQRKQGRKAAKAMARLSSINTKTFPSDPIEGAQIARAHADSSASADEALRRAERKRRKEQKRLAKAQRHLD</sequence>
<reference evidence="2" key="1">
    <citation type="submission" date="2020-02" db="EMBL/GenBank/DDBJ databases">
        <authorList>
            <person name="Palmer J.M."/>
        </authorList>
    </citation>
    <scope>NUCLEOTIDE SEQUENCE</scope>
    <source>
        <strain evidence="2">EPUS1.4</strain>
        <tissue evidence="2">Thallus</tissue>
    </source>
</reference>
<feature type="region of interest" description="Disordered" evidence="1">
    <location>
        <begin position="257"/>
        <end position="349"/>
    </location>
</feature>
<evidence type="ECO:0000313" key="3">
    <source>
        <dbReference type="Proteomes" id="UP000606974"/>
    </source>
</evidence>
<feature type="region of interest" description="Disordered" evidence="1">
    <location>
        <begin position="18"/>
        <end position="45"/>
    </location>
</feature>
<dbReference type="Proteomes" id="UP000606974">
    <property type="component" value="Unassembled WGS sequence"/>
</dbReference>
<gene>
    <name evidence="2" type="ORF">GJ744_006464</name>
</gene>